<keyword evidence="2" id="KW-1185">Reference proteome</keyword>
<dbReference type="InterPro" id="IPR025563">
    <property type="entry name" value="DUF4286"/>
</dbReference>
<organism evidence="1 2">
    <name type="scientific">Maribacter aquimaris</name>
    <dbReference type="NCBI Taxonomy" id="2737171"/>
    <lineage>
        <taxon>Bacteria</taxon>
        <taxon>Pseudomonadati</taxon>
        <taxon>Bacteroidota</taxon>
        <taxon>Flavobacteriia</taxon>
        <taxon>Flavobacteriales</taxon>
        <taxon>Flavobacteriaceae</taxon>
        <taxon>Maribacter</taxon>
    </lineage>
</organism>
<proteinExistence type="predicted"/>
<dbReference type="Pfam" id="PF14114">
    <property type="entry name" value="DUF4286"/>
    <property type="match status" value="1"/>
</dbReference>
<evidence type="ECO:0000313" key="2">
    <source>
        <dbReference type="Proteomes" id="UP001166021"/>
    </source>
</evidence>
<sequence>MYIYNVTTNIDESVHDQWLTWMKDTHIPDVLATGKFLSAKMCRVMMEEDMGGITYAVQFTTIDRKTLQSYYDEHAPALRQEAVKLFSDKFVSFRTELEVVSEH</sequence>
<dbReference type="EMBL" id="JABTCF010000013">
    <property type="protein sequence ID" value="MBD0779562.1"/>
    <property type="molecule type" value="Genomic_DNA"/>
</dbReference>
<protein>
    <submittedName>
        <fullName evidence="1">DUF4286 family protein</fullName>
    </submittedName>
</protein>
<dbReference type="RefSeq" id="WP_188245011.1">
    <property type="nucleotide sequence ID" value="NZ_JABTCF010000013.1"/>
</dbReference>
<name>A0ABR7V427_9FLAO</name>
<evidence type="ECO:0000313" key="1">
    <source>
        <dbReference type="EMBL" id="MBD0779562.1"/>
    </source>
</evidence>
<dbReference type="Proteomes" id="UP001166021">
    <property type="component" value="Unassembled WGS sequence"/>
</dbReference>
<comment type="caution">
    <text evidence="1">The sequence shown here is derived from an EMBL/GenBank/DDBJ whole genome shotgun (WGS) entry which is preliminary data.</text>
</comment>
<accession>A0ABR7V427</accession>
<reference evidence="1" key="1">
    <citation type="submission" date="2020-05" db="EMBL/GenBank/DDBJ databases">
        <title>The draft genome sequence of Maribacter sp. ANRC-HE7.</title>
        <authorList>
            <person name="Mu L."/>
        </authorList>
    </citation>
    <scope>NUCLEOTIDE SEQUENCE</scope>
    <source>
        <strain evidence="1">ANRC-HE7</strain>
    </source>
</reference>
<gene>
    <name evidence="1" type="ORF">HPE56_17305</name>
</gene>